<dbReference type="GO" id="GO:0003735">
    <property type="term" value="F:structural constituent of ribosome"/>
    <property type="evidence" value="ECO:0007669"/>
    <property type="project" value="UniProtKB-UniRule"/>
</dbReference>
<dbReference type="GO" id="GO:0003723">
    <property type="term" value="F:RNA binding"/>
    <property type="evidence" value="ECO:0007669"/>
    <property type="project" value="InterPro"/>
</dbReference>
<dbReference type="SUPFAM" id="SSF54768">
    <property type="entry name" value="dsRNA-binding domain-like"/>
    <property type="match status" value="1"/>
</dbReference>
<name>A0AAX6MR28_9PEZI</name>
<comment type="caution">
    <text evidence="11">The sequence shown here is derived from an EMBL/GenBank/DDBJ whole genome shotgun (WGS) entry which is preliminary data.</text>
</comment>
<protein>
    <recommendedName>
        <fullName evidence="6">Small ribosomal subunit protein uS5m</fullName>
    </recommendedName>
    <alternativeName>
        <fullName evidence="7">28S ribosomal protein S5, mitochondrial</fullName>
    </alternativeName>
</protein>
<dbReference type="GO" id="GO:0005763">
    <property type="term" value="C:mitochondrial small ribosomal subunit"/>
    <property type="evidence" value="ECO:0007669"/>
    <property type="project" value="UniProtKB-ARBA"/>
</dbReference>
<evidence type="ECO:0000256" key="1">
    <source>
        <dbReference type="ARBA" id="ARBA00004173"/>
    </source>
</evidence>
<evidence type="ECO:0000256" key="6">
    <source>
        <dbReference type="ARBA" id="ARBA00039335"/>
    </source>
</evidence>
<evidence type="ECO:0000256" key="9">
    <source>
        <dbReference type="RuleBase" id="RU003823"/>
    </source>
</evidence>
<dbReference type="FunFam" id="3.30.230.10:FF:000002">
    <property type="entry name" value="30S ribosomal protein S5"/>
    <property type="match status" value="1"/>
</dbReference>
<keyword evidence="3 8" id="KW-0689">Ribosomal protein</keyword>
<dbReference type="Pfam" id="PF00333">
    <property type="entry name" value="Ribosomal_S5"/>
    <property type="match status" value="1"/>
</dbReference>
<dbReference type="SUPFAM" id="SSF54211">
    <property type="entry name" value="Ribosomal protein S5 domain 2-like"/>
    <property type="match status" value="1"/>
</dbReference>
<evidence type="ECO:0000259" key="10">
    <source>
        <dbReference type="PROSITE" id="PS50881"/>
    </source>
</evidence>
<evidence type="ECO:0000256" key="4">
    <source>
        <dbReference type="ARBA" id="ARBA00023128"/>
    </source>
</evidence>
<dbReference type="FunFam" id="3.30.160.20:FF:000022">
    <property type="entry name" value="28S ribosomal protein S5, mitochondrial"/>
    <property type="match status" value="1"/>
</dbReference>
<dbReference type="InterPro" id="IPR005324">
    <property type="entry name" value="Ribosomal_uS5_C"/>
</dbReference>
<dbReference type="InterPro" id="IPR014721">
    <property type="entry name" value="Ribsml_uS5_D2-typ_fold_subgr"/>
</dbReference>
<dbReference type="InterPro" id="IPR020568">
    <property type="entry name" value="Ribosomal_Su5_D2-typ_SF"/>
</dbReference>
<sequence>MSVARPTRCLLSRRLAAAAKPAAPASQCHAPFHSSAQLAGRRKPRFKSIRAEEIGLTTPEKIEEYGNKVFPRYTPEELEVLRKRYTGKQMAALEAGEAAIDPKDLTIQGRLRRDPYRIPYIDDFSKIYPIIDKRPKVHHPPNPFARFMTEEEDVADLTRRLEALIPKDVNFENLPQEEVEKILDQRIDFPLEEAKYFLEPETLAGAHGPSNSAVAPALGKKLAGVEGMYKPPIDPADEGKDDQGIYQDLKRRTGLSVRDILDINSKILVTRVVHNQTRLGKIRSTWILAIAGNGDGRLGIGEAKSVEMAVARQKAKLLAIQNMQPIRRYEDRTIYGNVKAKVGATIVQIEARPPGFGLRASHRLFEIFRSVGIRDIAAKMPRGRNPMNSVKACVQALQSQRDPEELAAGMGRKFVDLRKVYYGGNVH</sequence>
<organism evidence="11 12">
    <name type="scientific">Daldinia eschscholtzii</name>
    <dbReference type="NCBI Taxonomy" id="292717"/>
    <lineage>
        <taxon>Eukaryota</taxon>
        <taxon>Fungi</taxon>
        <taxon>Dikarya</taxon>
        <taxon>Ascomycota</taxon>
        <taxon>Pezizomycotina</taxon>
        <taxon>Sordariomycetes</taxon>
        <taxon>Xylariomycetidae</taxon>
        <taxon>Xylariales</taxon>
        <taxon>Hypoxylaceae</taxon>
        <taxon>Daldinia</taxon>
    </lineage>
</organism>
<evidence type="ECO:0000256" key="7">
    <source>
        <dbReference type="ARBA" id="ARBA00041606"/>
    </source>
</evidence>
<gene>
    <name evidence="11" type="ORF">Daesc_002709</name>
</gene>
<dbReference type="Gene3D" id="3.30.230.10">
    <property type="match status" value="1"/>
</dbReference>
<dbReference type="GO" id="GO:0005743">
    <property type="term" value="C:mitochondrial inner membrane"/>
    <property type="evidence" value="ECO:0007669"/>
    <property type="project" value="UniProtKB-ARBA"/>
</dbReference>
<dbReference type="PANTHER" id="PTHR48277:SF1">
    <property type="entry name" value="MITOCHONDRIAL RIBOSOMAL PROTEIN S5"/>
    <property type="match status" value="1"/>
</dbReference>
<reference evidence="11 12" key="1">
    <citation type="journal article" date="2024" name="Front Chem Biol">
        <title>Unveiling the potential of Daldinia eschscholtzii MFLUCC 19-0629 through bioactivity and bioinformatics studies for enhanced sustainable agriculture production.</title>
        <authorList>
            <person name="Brooks S."/>
            <person name="Weaver J.A."/>
            <person name="Klomchit A."/>
            <person name="Alharthi S.A."/>
            <person name="Onlamun T."/>
            <person name="Nurani R."/>
            <person name="Vong T.K."/>
            <person name="Alberti F."/>
            <person name="Greco C."/>
        </authorList>
    </citation>
    <scope>NUCLEOTIDE SEQUENCE [LARGE SCALE GENOMIC DNA]</scope>
    <source>
        <strain evidence="11">MFLUCC 19-0629</strain>
    </source>
</reference>
<keyword evidence="4" id="KW-0496">Mitochondrion</keyword>
<evidence type="ECO:0000313" key="11">
    <source>
        <dbReference type="EMBL" id="KAK6955079.1"/>
    </source>
</evidence>
<dbReference type="InterPro" id="IPR000851">
    <property type="entry name" value="Ribosomal_uS5"/>
</dbReference>
<evidence type="ECO:0000256" key="8">
    <source>
        <dbReference type="PROSITE-ProRule" id="PRU00268"/>
    </source>
</evidence>
<proteinExistence type="inferred from homology"/>
<dbReference type="PROSITE" id="PS50881">
    <property type="entry name" value="S5_DSRBD"/>
    <property type="match status" value="1"/>
</dbReference>
<keyword evidence="5 8" id="KW-0687">Ribonucleoprotein</keyword>
<comment type="subcellular location">
    <subcellularLocation>
        <location evidence="1">Mitochondrion</location>
    </subcellularLocation>
</comment>
<dbReference type="EMBL" id="JBANMG010000003">
    <property type="protein sequence ID" value="KAK6955079.1"/>
    <property type="molecule type" value="Genomic_DNA"/>
</dbReference>
<evidence type="ECO:0000256" key="5">
    <source>
        <dbReference type="ARBA" id="ARBA00023274"/>
    </source>
</evidence>
<evidence type="ECO:0000313" key="12">
    <source>
        <dbReference type="Proteomes" id="UP001369815"/>
    </source>
</evidence>
<evidence type="ECO:0000256" key="2">
    <source>
        <dbReference type="ARBA" id="ARBA00008945"/>
    </source>
</evidence>
<dbReference type="Gene3D" id="3.30.160.20">
    <property type="match status" value="1"/>
</dbReference>
<dbReference type="Proteomes" id="UP001369815">
    <property type="component" value="Unassembled WGS sequence"/>
</dbReference>
<accession>A0AAX6MR28</accession>
<keyword evidence="12" id="KW-1185">Reference proteome</keyword>
<dbReference type="InterPro" id="IPR013810">
    <property type="entry name" value="Ribosomal_uS5_N"/>
</dbReference>
<dbReference type="GO" id="GO:0006412">
    <property type="term" value="P:translation"/>
    <property type="evidence" value="ECO:0007669"/>
    <property type="project" value="InterPro"/>
</dbReference>
<evidence type="ECO:0000256" key="3">
    <source>
        <dbReference type="ARBA" id="ARBA00022980"/>
    </source>
</evidence>
<dbReference type="Pfam" id="PF03719">
    <property type="entry name" value="Ribosomal_S5_C"/>
    <property type="match status" value="1"/>
</dbReference>
<comment type="similarity">
    <text evidence="2 9">Belongs to the universal ribosomal protein uS5 family.</text>
</comment>
<dbReference type="PANTHER" id="PTHR48277">
    <property type="entry name" value="MITOCHONDRIAL RIBOSOMAL PROTEIN S5"/>
    <property type="match status" value="1"/>
</dbReference>
<dbReference type="AlphaFoldDB" id="A0AAX6MR28"/>
<feature type="domain" description="S5 DRBM" evidence="10">
    <location>
        <begin position="263"/>
        <end position="326"/>
    </location>
</feature>